<evidence type="ECO:0000313" key="2">
    <source>
        <dbReference type="Proteomes" id="UP001500456"/>
    </source>
</evidence>
<keyword evidence="2" id="KW-1185">Reference proteome</keyword>
<dbReference type="EMBL" id="BAAAZX010000058">
    <property type="protein sequence ID" value="GAA4032058.1"/>
    <property type="molecule type" value="Genomic_DNA"/>
</dbReference>
<accession>A0ABP7TVV0</accession>
<sequence>MPRDHLVYGADAGVPCSNENNMKRNIDALQNSHVLTQQEVDALGHRALDLFPAAHDATAAAA</sequence>
<dbReference type="RefSeq" id="WP_345571844.1">
    <property type="nucleotide sequence ID" value="NZ_BAAAZX010000058.1"/>
</dbReference>
<proteinExistence type="predicted"/>
<evidence type="ECO:0000313" key="1">
    <source>
        <dbReference type="EMBL" id="GAA4032058.1"/>
    </source>
</evidence>
<evidence type="ECO:0008006" key="3">
    <source>
        <dbReference type="Google" id="ProtNLM"/>
    </source>
</evidence>
<comment type="caution">
    <text evidence="1">The sequence shown here is derived from an EMBL/GenBank/DDBJ whole genome shotgun (WGS) entry which is preliminary data.</text>
</comment>
<reference evidence="2" key="1">
    <citation type="journal article" date="2019" name="Int. J. Syst. Evol. Microbiol.">
        <title>The Global Catalogue of Microorganisms (GCM) 10K type strain sequencing project: providing services to taxonomists for standard genome sequencing and annotation.</title>
        <authorList>
            <consortium name="The Broad Institute Genomics Platform"/>
            <consortium name="The Broad Institute Genome Sequencing Center for Infectious Disease"/>
            <person name="Wu L."/>
            <person name="Ma J."/>
        </authorList>
    </citation>
    <scope>NUCLEOTIDE SEQUENCE [LARGE SCALE GENOMIC DNA]</scope>
    <source>
        <strain evidence="2">JCM 16924</strain>
    </source>
</reference>
<protein>
    <recommendedName>
        <fullName evidence="3">Aldo/keto reductase</fullName>
    </recommendedName>
</protein>
<gene>
    <name evidence="1" type="ORF">GCM10022232_92480</name>
</gene>
<name>A0ABP7TVV0_9ACTN</name>
<dbReference type="Proteomes" id="UP001500456">
    <property type="component" value="Unassembled WGS sequence"/>
</dbReference>
<organism evidence="1 2">
    <name type="scientific">Streptomyces plumbiresistens</name>
    <dbReference type="NCBI Taxonomy" id="511811"/>
    <lineage>
        <taxon>Bacteria</taxon>
        <taxon>Bacillati</taxon>
        <taxon>Actinomycetota</taxon>
        <taxon>Actinomycetes</taxon>
        <taxon>Kitasatosporales</taxon>
        <taxon>Streptomycetaceae</taxon>
        <taxon>Streptomyces</taxon>
    </lineage>
</organism>